<dbReference type="Proteomes" id="UP000183843">
    <property type="component" value="Unassembled WGS sequence"/>
</dbReference>
<organism evidence="1 2">
    <name type="scientific">Selenomonas ruminantium</name>
    <dbReference type="NCBI Taxonomy" id="971"/>
    <lineage>
        <taxon>Bacteria</taxon>
        <taxon>Bacillati</taxon>
        <taxon>Bacillota</taxon>
        <taxon>Negativicutes</taxon>
        <taxon>Selenomonadales</taxon>
        <taxon>Selenomonadaceae</taxon>
        <taxon>Selenomonas</taxon>
    </lineage>
</organism>
<evidence type="ECO:0008006" key="3">
    <source>
        <dbReference type="Google" id="ProtNLM"/>
    </source>
</evidence>
<dbReference type="Gene3D" id="3.40.50.1820">
    <property type="entry name" value="alpha/beta hydrolase"/>
    <property type="match status" value="1"/>
</dbReference>
<dbReference type="InterPro" id="IPR029058">
    <property type="entry name" value="AB_hydrolase_fold"/>
</dbReference>
<evidence type="ECO:0000313" key="1">
    <source>
        <dbReference type="EMBL" id="SFA77575.1"/>
    </source>
</evidence>
<dbReference type="AlphaFoldDB" id="A0A1I0VME3"/>
<gene>
    <name evidence="1" type="ORF">SAMN05216587_101763</name>
</gene>
<reference evidence="1 2" key="1">
    <citation type="submission" date="2016-10" db="EMBL/GenBank/DDBJ databases">
        <authorList>
            <person name="de Groot N.N."/>
        </authorList>
    </citation>
    <scope>NUCLEOTIDE SEQUENCE [LARGE SCALE GENOMIC DNA]</scope>
    <source>
        <strain evidence="1 2">L14</strain>
    </source>
</reference>
<protein>
    <recommendedName>
        <fullName evidence="3">Alpha/beta hydrolase</fullName>
    </recommendedName>
</protein>
<proteinExistence type="predicted"/>
<dbReference type="EMBL" id="FOJX01000001">
    <property type="protein sequence ID" value="SFA77575.1"/>
    <property type="molecule type" value="Genomic_DNA"/>
</dbReference>
<name>A0A1I0VME3_SELRU</name>
<accession>A0A1I0VME3</accession>
<dbReference type="SUPFAM" id="SSF53474">
    <property type="entry name" value="alpha/beta-Hydrolases"/>
    <property type="match status" value="1"/>
</dbReference>
<dbReference type="RefSeq" id="WP_177188177.1">
    <property type="nucleotide sequence ID" value="NZ_FOJX01000001.1"/>
</dbReference>
<evidence type="ECO:0000313" key="2">
    <source>
        <dbReference type="Proteomes" id="UP000183843"/>
    </source>
</evidence>
<sequence>MQVLYIHGKGGNAEESKHYEPLFPQDMVSGLDYQTFSPGDTGREIRIAVEQLTEKREEIILIANSIGAFFSMNAGIDGLIQKAYFISPIVDMERLILDMMRWANVTEAELEAQGIIHTEFGEDLSWEYLSYVRNHPLKWNVPTQILYGEKDQLTSLATMKDFAEKHHAGLTVMENGEHWFHTEEQMAFLDHWILEAK</sequence>